<protein>
    <submittedName>
        <fullName evidence="2">Uncharacterized protein</fullName>
    </submittedName>
</protein>
<feature type="region of interest" description="Disordered" evidence="1">
    <location>
        <begin position="42"/>
        <end position="155"/>
    </location>
</feature>
<sequence length="318" mass="35620">MSSPNASAPSWGGSYTCDRGFVYDKPSPLRIVKYDNNVGREIRDAPDHSKYGSFKHSQSVRGDGALTVAKRRKLDPARAAAEKENLRMPQHDQHPNSQGDRTVCDSKDWAQQYDNPPRRLGVTPSPQLSVRKRRQARTHARVLPGQSHASSSFTSGTLPARYELRRPVKTRPSLSNICNEIIASRREPPSKFHATGQEENYPPITGRPSLTPSEKWTTFQQPRPACLLTPHVSITPEVKALEKGRHMLWAAIEVSTRPWFAPERKAQLGACVERPDLFMDLTVEDPFEPDGLYDLDVQVLPTAQSSVIRVLQSQSPPM</sequence>
<evidence type="ECO:0000313" key="2">
    <source>
        <dbReference type="EMBL" id="KAJ4270015.1"/>
    </source>
</evidence>
<dbReference type="Proteomes" id="UP001152049">
    <property type="component" value="Unassembled WGS sequence"/>
</dbReference>
<reference evidence="2" key="1">
    <citation type="submission" date="2022-09" db="EMBL/GenBank/DDBJ databases">
        <title>Fusarium specimens isolated from Avocado Roots.</title>
        <authorList>
            <person name="Stajich J."/>
            <person name="Roper C."/>
            <person name="Heimlech-Rivalta G."/>
        </authorList>
    </citation>
    <scope>NUCLEOTIDE SEQUENCE</scope>
    <source>
        <strain evidence="2">CF00136</strain>
    </source>
</reference>
<organism evidence="2 3">
    <name type="scientific">Fusarium torreyae</name>
    <dbReference type="NCBI Taxonomy" id="1237075"/>
    <lineage>
        <taxon>Eukaryota</taxon>
        <taxon>Fungi</taxon>
        <taxon>Dikarya</taxon>
        <taxon>Ascomycota</taxon>
        <taxon>Pezizomycotina</taxon>
        <taxon>Sordariomycetes</taxon>
        <taxon>Hypocreomycetidae</taxon>
        <taxon>Hypocreales</taxon>
        <taxon>Nectriaceae</taxon>
        <taxon>Fusarium</taxon>
    </lineage>
</organism>
<name>A0A9W8SG04_9HYPO</name>
<proteinExistence type="predicted"/>
<accession>A0A9W8SG04</accession>
<evidence type="ECO:0000256" key="1">
    <source>
        <dbReference type="SAM" id="MobiDB-lite"/>
    </source>
</evidence>
<dbReference type="AlphaFoldDB" id="A0A9W8SG04"/>
<dbReference type="EMBL" id="JAOQAZ010000002">
    <property type="protein sequence ID" value="KAJ4270015.1"/>
    <property type="molecule type" value="Genomic_DNA"/>
</dbReference>
<gene>
    <name evidence="2" type="ORF">NW762_001688</name>
</gene>
<feature type="compositionally biased region" description="Basic residues" evidence="1">
    <location>
        <begin position="130"/>
        <end position="140"/>
    </location>
</feature>
<dbReference type="OrthoDB" id="5213862at2759"/>
<evidence type="ECO:0000313" key="3">
    <source>
        <dbReference type="Proteomes" id="UP001152049"/>
    </source>
</evidence>
<comment type="caution">
    <text evidence="2">The sequence shown here is derived from an EMBL/GenBank/DDBJ whole genome shotgun (WGS) entry which is preliminary data.</text>
</comment>
<keyword evidence="3" id="KW-1185">Reference proteome</keyword>
<feature type="compositionally biased region" description="Basic and acidic residues" evidence="1">
    <location>
        <begin position="74"/>
        <end position="94"/>
    </location>
</feature>